<keyword evidence="1" id="KW-1133">Transmembrane helix</keyword>
<organism evidence="2 3">
    <name type="scientific">Scopulibacillus daqui</name>
    <dbReference type="NCBI Taxonomy" id="1469162"/>
    <lineage>
        <taxon>Bacteria</taxon>
        <taxon>Bacillati</taxon>
        <taxon>Bacillota</taxon>
        <taxon>Bacilli</taxon>
        <taxon>Bacillales</taxon>
        <taxon>Sporolactobacillaceae</taxon>
        <taxon>Scopulibacillus</taxon>
    </lineage>
</organism>
<comment type="caution">
    <text evidence="2">The sequence shown here is derived from an EMBL/GenBank/DDBJ whole genome shotgun (WGS) entry which is preliminary data.</text>
</comment>
<protein>
    <recommendedName>
        <fullName evidence="4">PH (Pleckstrin Homology) domain-containing protein</fullName>
    </recommendedName>
</protein>
<feature type="transmembrane region" description="Helical" evidence="1">
    <location>
        <begin position="12"/>
        <end position="30"/>
    </location>
</feature>
<evidence type="ECO:0000313" key="3">
    <source>
        <dbReference type="Proteomes" id="UP000808914"/>
    </source>
</evidence>
<gene>
    <name evidence="2" type="ORF">JOD45_000307</name>
</gene>
<dbReference type="EMBL" id="JAFBER010000001">
    <property type="protein sequence ID" value="MBM7644116.1"/>
    <property type="molecule type" value="Genomic_DNA"/>
</dbReference>
<keyword evidence="3" id="KW-1185">Reference proteome</keyword>
<sequence>MHLKFDTKLYIWRLFLIIFLTVAGIFVFIFRDTISNPTQRWMIKGFLIIGVPGILVMLYTYITFFFRGIRQSIYFDDHNVTINNNTIPIKEISTVQFKSKSFSIIGIPCPAILVKDIEGKEYEFTNYLCIKEEQFHECYKALKKS</sequence>
<evidence type="ECO:0000313" key="2">
    <source>
        <dbReference type="EMBL" id="MBM7644116.1"/>
    </source>
</evidence>
<dbReference type="Proteomes" id="UP000808914">
    <property type="component" value="Unassembled WGS sequence"/>
</dbReference>
<keyword evidence="1" id="KW-0472">Membrane</keyword>
<evidence type="ECO:0008006" key="4">
    <source>
        <dbReference type="Google" id="ProtNLM"/>
    </source>
</evidence>
<proteinExistence type="predicted"/>
<dbReference type="RefSeq" id="WP_205002074.1">
    <property type="nucleotide sequence ID" value="NZ_JAFBER010000001.1"/>
</dbReference>
<feature type="transmembrane region" description="Helical" evidence="1">
    <location>
        <begin position="42"/>
        <end position="66"/>
    </location>
</feature>
<keyword evidence="1" id="KW-0812">Transmembrane</keyword>
<name>A0ABS2PVN9_9BACL</name>
<evidence type="ECO:0000256" key="1">
    <source>
        <dbReference type="SAM" id="Phobius"/>
    </source>
</evidence>
<reference evidence="2 3" key="1">
    <citation type="submission" date="2021-01" db="EMBL/GenBank/DDBJ databases">
        <title>Genomic Encyclopedia of Type Strains, Phase IV (KMG-IV): sequencing the most valuable type-strain genomes for metagenomic binning, comparative biology and taxonomic classification.</title>
        <authorList>
            <person name="Goeker M."/>
        </authorList>
    </citation>
    <scope>NUCLEOTIDE SEQUENCE [LARGE SCALE GENOMIC DNA]</scope>
    <source>
        <strain evidence="2 3">DSM 28236</strain>
    </source>
</reference>
<accession>A0ABS2PVN9</accession>